<dbReference type="OrthoDB" id="5740155at2"/>
<evidence type="ECO:0000313" key="3">
    <source>
        <dbReference type="EMBL" id="SJN14944.1"/>
    </source>
</evidence>
<accession>A0A1R4I5Q2</accession>
<name>A0A1R4I5Q2_9GAMM</name>
<dbReference type="AlphaFoldDB" id="A0A1R4I5Q2"/>
<dbReference type="EMBL" id="FUKM01000058">
    <property type="protein sequence ID" value="SJN14944.1"/>
    <property type="molecule type" value="Genomic_DNA"/>
</dbReference>
<keyword evidence="1" id="KW-0812">Transmembrane</keyword>
<feature type="domain" description="DUF2489" evidence="2">
    <location>
        <begin position="17"/>
        <end position="142"/>
    </location>
</feature>
<dbReference type="InterPro" id="IPR019617">
    <property type="entry name" value="DUF2489"/>
</dbReference>
<dbReference type="Proteomes" id="UP000196331">
    <property type="component" value="Unassembled WGS sequence"/>
</dbReference>
<evidence type="ECO:0000313" key="4">
    <source>
        <dbReference type="Proteomes" id="UP000196331"/>
    </source>
</evidence>
<evidence type="ECO:0000256" key="1">
    <source>
        <dbReference type="SAM" id="Phobius"/>
    </source>
</evidence>
<sequence length="161" mass="18134">MNSVSALIALTLALAVIAALSMYALKLRKEVKRREAFRSDEDLRAQQNSLENLDYVTSALVQGQVDITEGSWRCKVLLEIVDANLAEHPDFQAFAEVYNRTQHLKTHSARANLTPRERMNEDKQRLEVERDMKPAVLAAAEAVIKWRAQGGPGLYKGENKK</sequence>
<gene>
    <name evidence="3" type="ORF">CZ787_17680</name>
</gene>
<dbReference type="Pfam" id="PF10675">
    <property type="entry name" value="DUF2489"/>
    <property type="match status" value="1"/>
</dbReference>
<reference evidence="3 4" key="1">
    <citation type="submission" date="2017-02" db="EMBL/GenBank/DDBJ databases">
        <authorList>
            <person name="Dridi B."/>
        </authorList>
    </citation>
    <scope>NUCLEOTIDE SEQUENCE [LARGE SCALE GENOMIC DNA]</scope>
    <source>
        <strain evidence="3 4">JB380</strain>
    </source>
</reference>
<evidence type="ECO:0000259" key="2">
    <source>
        <dbReference type="Pfam" id="PF10675"/>
    </source>
</evidence>
<feature type="transmembrane region" description="Helical" evidence="1">
    <location>
        <begin position="6"/>
        <end position="25"/>
    </location>
</feature>
<proteinExistence type="predicted"/>
<dbReference type="RefSeq" id="WP_087111497.1">
    <property type="nucleotide sequence ID" value="NZ_FUKM01000058.1"/>
</dbReference>
<keyword evidence="1" id="KW-0472">Membrane</keyword>
<organism evidence="3 4">
    <name type="scientific">Halomonas citrativorans</name>
    <dbReference type="NCBI Taxonomy" id="2742612"/>
    <lineage>
        <taxon>Bacteria</taxon>
        <taxon>Pseudomonadati</taxon>
        <taxon>Pseudomonadota</taxon>
        <taxon>Gammaproteobacteria</taxon>
        <taxon>Oceanospirillales</taxon>
        <taxon>Halomonadaceae</taxon>
        <taxon>Halomonas</taxon>
    </lineage>
</organism>
<keyword evidence="1" id="KW-1133">Transmembrane helix</keyword>
<comment type="caution">
    <text evidence="3">The sequence shown here is derived from an EMBL/GenBank/DDBJ whole genome shotgun (WGS) entry which is preliminary data.</text>
</comment>
<protein>
    <recommendedName>
        <fullName evidence="2">DUF2489 domain-containing protein</fullName>
    </recommendedName>
</protein>